<name>A0A926HX09_9FIRM</name>
<dbReference type="GO" id="GO:0016020">
    <property type="term" value="C:membrane"/>
    <property type="evidence" value="ECO:0007669"/>
    <property type="project" value="InterPro"/>
</dbReference>
<dbReference type="AlphaFoldDB" id="A0A926HX09"/>
<dbReference type="Gene3D" id="3.40.50.300">
    <property type="entry name" value="P-loop containing nucleotide triphosphate hydrolases"/>
    <property type="match status" value="1"/>
</dbReference>
<keyword evidence="4 7" id="KW-0067">ATP-binding</keyword>
<dbReference type="PANTHER" id="PTHR46743">
    <property type="entry name" value="TEICHOIC ACIDS EXPORT ATP-BINDING PROTEIN TAGH"/>
    <property type="match status" value="1"/>
</dbReference>
<evidence type="ECO:0000256" key="3">
    <source>
        <dbReference type="ARBA" id="ARBA00022741"/>
    </source>
</evidence>
<accession>A0A926HX09</accession>
<dbReference type="PANTHER" id="PTHR46743:SF2">
    <property type="entry name" value="TEICHOIC ACIDS EXPORT ATP-BINDING PROTEIN TAGH"/>
    <property type="match status" value="1"/>
</dbReference>
<dbReference type="Proteomes" id="UP000617951">
    <property type="component" value="Unassembled WGS sequence"/>
</dbReference>
<dbReference type="RefSeq" id="WP_249280317.1">
    <property type="nucleotide sequence ID" value="NZ_JACRSS010000002.1"/>
</dbReference>
<feature type="region of interest" description="Disordered" evidence="5">
    <location>
        <begin position="245"/>
        <end position="271"/>
    </location>
</feature>
<evidence type="ECO:0000259" key="6">
    <source>
        <dbReference type="PROSITE" id="PS50893"/>
    </source>
</evidence>
<evidence type="ECO:0000256" key="4">
    <source>
        <dbReference type="ARBA" id="ARBA00022840"/>
    </source>
</evidence>
<evidence type="ECO:0000313" key="7">
    <source>
        <dbReference type="EMBL" id="MBC8538580.1"/>
    </source>
</evidence>
<dbReference type="InterPro" id="IPR050683">
    <property type="entry name" value="Bact_Polysacc_Export_ATP-bd"/>
</dbReference>
<dbReference type="InterPro" id="IPR003593">
    <property type="entry name" value="AAA+_ATPase"/>
</dbReference>
<evidence type="ECO:0000256" key="1">
    <source>
        <dbReference type="ARBA" id="ARBA00005417"/>
    </source>
</evidence>
<keyword evidence="8" id="KW-1185">Reference proteome</keyword>
<sequence length="271" mass="30419">MEEQVAICFTHVKKTYKLYKSAKKRFLGLIFGERIPYKKYKALDDVSFTINKGEAVGLVGRNGAGKSTLLKLITGVTFAEEGEITVNGQVAALLELESGFDPQMSGRENIYLKGYILGLTPEAIEAVEDDVVEFADIGDFIDQPVGKYSSGMRARLGFAINVEIRPEILVIDEALAVGDAAFSEKCRNKVRSLIDSGVTVLFVSHAKDQMMEFCDRALFMDKGKILADGPAEEIARQYDAFVEQEKKREREERERRKREGTPERKRRKASF</sequence>
<dbReference type="InterPro" id="IPR015860">
    <property type="entry name" value="ABC_transpr_TagH-like"/>
</dbReference>
<dbReference type="SUPFAM" id="SSF52540">
    <property type="entry name" value="P-loop containing nucleoside triphosphate hydrolases"/>
    <property type="match status" value="1"/>
</dbReference>
<evidence type="ECO:0000256" key="5">
    <source>
        <dbReference type="SAM" id="MobiDB-lite"/>
    </source>
</evidence>
<dbReference type="InterPro" id="IPR027417">
    <property type="entry name" value="P-loop_NTPase"/>
</dbReference>
<proteinExistence type="inferred from homology"/>
<evidence type="ECO:0000313" key="8">
    <source>
        <dbReference type="Proteomes" id="UP000617951"/>
    </source>
</evidence>
<organism evidence="7 8">
    <name type="scientific">Guopingia tenuis</name>
    <dbReference type="NCBI Taxonomy" id="2763656"/>
    <lineage>
        <taxon>Bacteria</taxon>
        <taxon>Bacillati</taxon>
        <taxon>Bacillota</taxon>
        <taxon>Clostridia</taxon>
        <taxon>Christensenellales</taxon>
        <taxon>Christensenellaceae</taxon>
        <taxon>Guopingia</taxon>
    </lineage>
</organism>
<comment type="caution">
    <text evidence="7">The sequence shown here is derived from an EMBL/GenBank/DDBJ whole genome shotgun (WGS) entry which is preliminary data.</text>
</comment>
<protein>
    <submittedName>
        <fullName evidence="7">ABC transporter ATP-binding protein</fullName>
    </submittedName>
</protein>
<reference evidence="7" key="1">
    <citation type="submission" date="2020-08" db="EMBL/GenBank/DDBJ databases">
        <title>Genome public.</title>
        <authorList>
            <person name="Liu C."/>
            <person name="Sun Q."/>
        </authorList>
    </citation>
    <scope>NUCLEOTIDE SEQUENCE</scope>
    <source>
        <strain evidence="7">NSJ-63</strain>
    </source>
</reference>
<keyword evidence="2" id="KW-0813">Transport</keyword>
<evidence type="ECO:0000256" key="2">
    <source>
        <dbReference type="ARBA" id="ARBA00022448"/>
    </source>
</evidence>
<feature type="compositionally biased region" description="Basic and acidic residues" evidence="5">
    <location>
        <begin position="245"/>
        <end position="263"/>
    </location>
</feature>
<dbReference type="PROSITE" id="PS50893">
    <property type="entry name" value="ABC_TRANSPORTER_2"/>
    <property type="match status" value="1"/>
</dbReference>
<dbReference type="CDD" id="cd03220">
    <property type="entry name" value="ABC_KpsT_Wzt"/>
    <property type="match status" value="1"/>
</dbReference>
<dbReference type="Pfam" id="PF00005">
    <property type="entry name" value="ABC_tran"/>
    <property type="match status" value="1"/>
</dbReference>
<dbReference type="EMBL" id="JACRSS010000002">
    <property type="protein sequence ID" value="MBC8538580.1"/>
    <property type="molecule type" value="Genomic_DNA"/>
</dbReference>
<dbReference type="GO" id="GO:0005524">
    <property type="term" value="F:ATP binding"/>
    <property type="evidence" value="ECO:0007669"/>
    <property type="project" value="UniProtKB-KW"/>
</dbReference>
<keyword evidence="3" id="KW-0547">Nucleotide-binding</keyword>
<dbReference type="SMART" id="SM00382">
    <property type="entry name" value="AAA"/>
    <property type="match status" value="1"/>
</dbReference>
<gene>
    <name evidence="7" type="ORF">H8693_06495</name>
</gene>
<feature type="domain" description="ABC transporter" evidence="6">
    <location>
        <begin position="24"/>
        <end position="247"/>
    </location>
</feature>
<dbReference type="InterPro" id="IPR003439">
    <property type="entry name" value="ABC_transporter-like_ATP-bd"/>
</dbReference>
<dbReference type="GO" id="GO:0016887">
    <property type="term" value="F:ATP hydrolysis activity"/>
    <property type="evidence" value="ECO:0007669"/>
    <property type="project" value="InterPro"/>
</dbReference>
<dbReference type="GO" id="GO:0140359">
    <property type="term" value="F:ABC-type transporter activity"/>
    <property type="evidence" value="ECO:0007669"/>
    <property type="project" value="InterPro"/>
</dbReference>
<dbReference type="InterPro" id="IPR017871">
    <property type="entry name" value="ABC_transporter-like_CS"/>
</dbReference>
<dbReference type="PROSITE" id="PS00211">
    <property type="entry name" value="ABC_TRANSPORTER_1"/>
    <property type="match status" value="1"/>
</dbReference>
<comment type="similarity">
    <text evidence="1">Belongs to the ABC transporter superfamily.</text>
</comment>